<evidence type="ECO:0000313" key="6">
    <source>
        <dbReference type="EMBL" id="KAL0179458.1"/>
    </source>
</evidence>
<gene>
    <name evidence="6" type="ORF">M9458_024900</name>
</gene>
<dbReference type="InterPro" id="IPR000472">
    <property type="entry name" value="Activin_recp"/>
</dbReference>
<evidence type="ECO:0000256" key="4">
    <source>
        <dbReference type="SAM" id="MobiDB-lite"/>
    </source>
</evidence>
<comment type="subcellular location">
    <subcellularLocation>
        <location evidence="1">Membrane</location>
    </subcellularLocation>
</comment>
<dbReference type="EMBL" id="JAMKFB020000012">
    <property type="protein sequence ID" value="KAL0179458.1"/>
    <property type="molecule type" value="Genomic_DNA"/>
</dbReference>
<dbReference type="AlphaFoldDB" id="A0ABD0PZK3"/>
<keyword evidence="3" id="KW-0472">Membrane</keyword>
<feature type="domain" description="Activin types I and II receptor" evidence="5">
    <location>
        <begin position="38"/>
        <end position="90"/>
    </location>
</feature>
<proteinExistence type="predicted"/>
<evidence type="ECO:0000259" key="5">
    <source>
        <dbReference type="Pfam" id="PF01064"/>
    </source>
</evidence>
<name>A0ABD0PZK3_CIRMR</name>
<feature type="non-terminal residue" evidence="6">
    <location>
        <position position="1"/>
    </location>
</feature>
<comment type="caution">
    <text evidence="6">The sequence shown here is derived from an EMBL/GenBank/DDBJ whole genome shotgun (WGS) entry which is preliminary data.</text>
</comment>
<feature type="region of interest" description="Disordered" evidence="4">
    <location>
        <begin position="1"/>
        <end position="29"/>
    </location>
</feature>
<feature type="non-terminal residue" evidence="6">
    <location>
        <position position="90"/>
    </location>
</feature>
<sequence length="90" mass="9615">NPDYMLHGTGVKPGSDQKRPPGTGDGSTVAPEDAARFLSCYCSGHCPEDATNNTCETNGQCFAIIEEDEHGEAILTSGCMKYEGSHFQCK</sequence>
<keyword evidence="7" id="KW-1185">Reference proteome</keyword>
<evidence type="ECO:0000256" key="3">
    <source>
        <dbReference type="ARBA" id="ARBA00023136"/>
    </source>
</evidence>
<evidence type="ECO:0000256" key="2">
    <source>
        <dbReference type="ARBA" id="ARBA00022729"/>
    </source>
</evidence>
<dbReference type="Proteomes" id="UP001529510">
    <property type="component" value="Unassembled WGS sequence"/>
</dbReference>
<evidence type="ECO:0000313" key="7">
    <source>
        <dbReference type="Proteomes" id="UP001529510"/>
    </source>
</evidence>
<organism evidence="6 7">
    <name type="scientific">Cirrhinus mrigala</name>
    <name type="common">Mrigala</name>
    <dbReference type="NCBI Taxonomy" id="683832"/>
    <lineage>
        <taxon>Eukaryota</taxon>
        <taxon>Metazoa</taxon>
        <taxon>Chordata</taxon>
        <taxon>Craniata</taxon>
        <taxon>Vertebrata</taxon>
        <taxon>Euteleostomi</taxon>
        <taxon>Actinopterygii</taxon>
        <taxon>Neopterygii</taxon>
        <taxon>Teleostei</taxon>
        <taxon>Ostariophysi</taxon>
        <taxon>Cypriniformes</taxon>
        <taxon>Cyprinidae</taxon>
        <taxon>Labeoninae</taxon>
        <taxon>Labeonini</taxon>
        <taxon>Cirrhinus</taxon>
    </lineage>
</organism>
<dbReference type="Pfam" id="PF01064">
    <property type="entry name" value="Activin_recp"/>
    <property type="match status" value="1"/>
</dbReference>
<evidence type="ECO:0000256" key="1">
    <source>
        <dbReference type="ARBA" id="ARBA00004370"/>
    </source>
</evidence>
<protein>
    <recommendedName>
        <fullName evidence="5">Activin types I and II receptor domain-containing protein</fullName>
    </recommendedName>
</protein>
<reference evidence="6 7" key="1">
    <citation type="submission" date="2024-05" db="EMBL/GenBank/DDBJ databases">
        <title>Genome sequencing and assembly of Indian major carp, Cirrhinus mrigala (Hamilton, 1822).</title>
        <authorList>
            <person name="Mohindra V."/>
            <person name="Chowdhury L.M."/>
            <person name="Lal K."/>
            <person name="Jena J.K."/>
        </authorList>
    </citation>
    <scope>NUCLEOTIDE SEQUENCE [LARGE SCALE GENOMIC DNA]</scope>
    <source>
        <strain evidence="6">CM1030</strain>
        <tissue evidence="6">Blood</tissue>
    </source>
</reference>
<dbReference type="Gene3D" id="2.10.60.10">
    <property type="entry name" value="CD59"/>
    <property type="match status" value="1"/>
</dbReference>
<accession>A0ABD0PZK3</accession>
<dbReference type="GO" id="GO:0016020">
    <property type="term" value="C:membrane"/>
    <property type="evidence" value="ECO:0007669"/>
    <property type="project" value="UniProtKB-SubCell"/>
</dbReference>
<dbReference type="InterPro" id="IPR045860">
    <property type="entry name" value="Snake_toxin-like_sf"/>
</dbReference>
<keyword evidence="2" id="KW-0732">Signal</keyword>
<dbReference type="SUPFAM" id="SSF57302">
    <property type="entry name" value="Snake toxin-like"/>
    <property type="match status" value="1"/>
</dbReference>